<name>A0A9J5WM38_SOLCO</name>
<gene>
    <name evidence="2" type="ORF">H5410_056386</name>
</gene>
<protein>
    <submittedName>
        <fullName evidence="2">Uncharacterized protein</fullName>
    </submittedName>
</protein>
<dbReference type="Proteomes" id="UP000824120">
    <property type="component" value="Chromosome 11"/>
</dbReference>
<dbReference type="AlphaFoldDB" id="A0A9J5WM38"/>
<proteinExistence type="predicted"/>
<dbReference type="EMBL" id="JACXVP010000011">
    <property type="protein sequence ID" value="KAG5576252.1"/>
    <property type="molecule type" value="Genomic_DNA"/>
</dbReference>
<evidence type="ECO:0000313" key="2">
    <source>
        <dbReference type="EMBL" id="KAG5576252.1"/>
    </source>
</evidence>
<reference evidence="2 3" key="1">
    <citation type="submission" date="2020-09" db="EMBL/GenBank/DDBJ databases">
        <title>De no assembly of potato wild relative species, Solanum commersonii.</title>
        <authorList>
            <person name="Cho K."/>
        </authorList>
    </citation>
    <scope>NUCLEOTIDE SEQUENCE [LARGE SCALE GENOMIC DNA]</scope>
    <source>
        <strain evidence="2">LZ3.2</strain>
        <tissue evidence="2">Leaf</tissue>
    </source>
</reference>
<evidence type="ECO:0000256" key="1">
    <source>
        <dbReference type="SAM" id="MobiDB-lite"/>
    </source>
</evidence>
<accession>A0A9J5WM38</accession>
<organism evidence="2 3">
    <name type="scientific">Solanum commersonii</name>
    <name type="common">Commerson's wild potato</name>
    <name type="synonym">Commerson's nightshade</name>
    <dbReference type="NCBI Taxonomy" id="4109"/>
    <lineage>
        <taxon>Eukaryota</taxon>
        <taxon>Viridiplantae</taxon>
        <taxon>Streptophyta</taxon>
        <taxon>Embryophyta</taxon>
        <taxon>Tracheophyta</taxon>
        <taxon>Spermatophyta</taxon>
        <taxon>Magnoliopsida</taxon>
        <taxon>eudicotyledons</taxon>
        <taxon>Gunneridae</taxon>
        <taxon>Pentapetalae</taxon>
        <taxon>asterids</taxon>
        <taxon>lamiids</taxon>
        <taxon>Solanales</taxon>
        <taxon>Solanaceae</taxon>
        <taxon>Solanoideae</taxon>
        <taxon>Solaneae</taxon>
        <taxon>Solanum</taxon>
    </lineage>
</organism>
<feature type="region of interest" description="Disordered" evidence="1">
    <location>
        <begin position="1"/>
        <end position="28"/>
    </location>
</feature>
<sequence>MAFKVVTSEDHGLSNPGGLGGNRRTRNLRRRSGSGININLRGCIHRSCSHPISLFSCVLCLYALDIYGRYRRDIYVPLLITRNSSTPVQLCIQDREGKRLLALLGSHGHLLLNDES</sequence>
<keyword evidence="3" id="KW-1185">Reference proteome</keyword>
<comment type="caution">
    <text evidence="2">The sequence shown here is derived from an EMBL/GenBank/DDBJ whole genome shotgun (WGS) entry which is preliminary data.</text>
</comment>
<evidence type="ECO:0000313" key="3">
    <source>
        <dbReference type="Proteomes" id="UP000824120"/>
    </source>
</evidence>